<reference evidence="1 2" key="1">
    <citation type="submission" date="2023-07" db="EMBL/GenBank/DDBJ databases">
        <title>Sorghum-associated microbial communities from plants grown in Nebraska, USA.</title>
        <authorList>
            <person name="Schachtman D."/>
        </authorList>
    </citation>
    <scope>NUCLEOTIDE SEQUENCE [LARGE SCALE GENOMIC DNA]</scope>
    <source>
        <strain evidence="1 2">4256</strain>
    </source>
</reference>
<evidence type="ECO:0000313" key="1">
    <source>
        <dbReference type="EMBL" id="MDR7157255.1"/>
    </source>
</evidence>
<dbReference type="EMBL" id="JAVDWV010000037">
    <property type="protein sequence ID" value="MDR7157255.1"/>
    <property type="molecule type" value="Genomic_DNA"/>
</dbReference>
<accession>A0ABU1X6Q8</accession>
<dbReference type="Proteomes" id="UP001267638">
    <property type="component" value="Unassembled WGS sequence"/>
</dbReference>
<protein>
    <submittedName>
        <fullName evidence="1">Uncharacterized protein</fullName>
    </submittedName>
</protein>
<comment type="caution">
    <text evidence="1">The sequence shown here is derived from an EMBL/GenBank/DDBJ whole genome shotgun (WGS) entry which is preliminary data.</text>
</comment>
<gene>
    <name evidence="1" type="ORF">J2W40_004103</name>
</gene>
<dbReference type="RefSeq" id="WP_310227764.1">
    <property type="nucleotide sequence ID" value="NZ_JAVDWV010000037.1"/>
</dbReference>
<evidence type="ECO:0000313" key="2">
    <source>
        <dbReference type="Proteomes" id="UP001267638"/>
    </source>
</evidence>
<organism evidence="1 2">
    <name type="scientific">Sphingobium xenophagum</name>
    <dbReference type="NCBI Taxonomy" id="121428"/>
    <lineage>
        <taxon>Bacteria</taxon>
        <taxon>Pseudomonadati</taxon>
        <taxon>Pseudomonadota</taxon>
        <taxon>Alphaproteobacteria</taxon>
        <taxon>Sphingomonadales</taxon>
        <taxon>Sphingomonadaceae</taxon>
        <taxon>Sphingobium</taxon>
    </lineage>
</organism>
<name>A0ABU1X6Q8_SPHXE</name>
<proteinExistence type="predicted"/>
<sequence>MTSSFPPPNRRLSVNAMCTYPWSFDEDLATWREAGLGQAGLLMAKLQHDAEACMDRLTAAGIMAATLITQGFDLSAPDVWKP</sequence>
<keyword evidence="2" id="KW-1185">Reference proteome</keyword>